<dbReference type="EMBL" id="QSID01000010">
    <property type="protein sequence ID" value="RHC63580.1"/>
    <property type="molecule type" value="Genomic_DNA"/>
</dbReference>
<keyword evidence="3" id="KW-1185">Reference proteome</keyword>
<dbReference type="InterPro" id="IPR017035">
    <property type="entry name" value="UCP035009_HsdR_All3000-type"/>
</dbReference>
<dbReference type="GO" id="GO:0003677">
    <property type="term" value="F:DNA binding"/>
    <property type="evidence" value="ECO:0007669"/>
    <property type="project" value="UniProtKB-KW"/>
</dbReference>
<evidence type="ECO:0000313" key="2">
    <source>
        <dbReference type="EMBL" id="RHC63580.1"/>
    </source>
</evidence>
<evidence type="ECO:0000259" key="1">
    <source>
        <dbReference type="Pfam" id="PF04313"/>
    </source>
</evidence>
<dbReference type="InterPro" id="IPR007409">
    <property type="entry name" value="Restrct_endonuc_type1_HsdR_N"/>
</dbReference>
<feature type="domain" description="Restriction endonuclease type I HsdR N-terminal" evidence="1">
    <location>
        <begin position="62"/>
        <end position="125"/>
    </location>
</feature>
<comment type="caution">
    <text evidence="2">The sequence shown here is derived from an EMBL/GenBank/DDBJ whole genome shotgun (WGS) entry which is preliminary data.</text>
</comment>
<keyword evidence="2" id="KW-0378">Hydrolase</keyword>
<dbReference type="PIRSF" id="PIRSF035009">
    <property type="entry name" value="UCP035009_HSDR_N"/>
    <property type="match status" value="1"/>
</dbReference>
<accession>A0A414B4P4</accession>
<dbReference type="AlphaFoldDB" id="A0A414B4P4"/>
<sequence length="352" mass="41273">MDFNEQIKQLSKRISTLKNSVVTEEATKTSFIMPFFQILGYDVFNPTEFFPEYVADVGIKKGEKVDYAIIIDGKPCIFVECKSCTEDLDKHASQLFRYFAAAPVKFGILTNGIVYRFYTDLEKDNIMDLEPFVEVNLENINESGIKALMKFRKETFDKSNIYKAAEELKYSTLIKKVFEDEFDTPSDEFVRFVLNDIYTGKKNKNMVEKFKPMVRKAFSAFINDIVNQKLNEVFDTMEDETENTEEQGNEEPVSKIVTTEAEIESFNIIRGMLADTVPIEDIKYKDTESYFGILYKNNSWKQICRINLDTRKKQLLIPDENKKFIRFYIESLNDLYKYKDKLIEVLNRYLVR</sequence>
<keyword evidence="2" id="KW-0255">Endonuclease</keyword>
<dbReference type="Proteomes" id="UP000284621">
    <property type="component" value="Unassembled WGS sequence"/>
</dbReference>
<proteinExistence type="predicted"/>
<organism evidence="2 3">
    <name type="scientific">Anaerobutyricum hallii</name>
    <dbReference type="NCBI Taxonomy" id="39488"/>
    <lineage>
        <taxon>Bacteria</taxon>
        <taxon>Bacillati</taxon>
        <taxon>Bacillota</taxon>
        <taxon>Clostridia</taxon>
        <taxon>Lachnospirales</taxon>
        <taxon>Lachnospiraceae</taxon>
        <taxon>Anaerobutyricum</taxon>
    </lineage>
</organism>
<keyword evidence="2" id="KW-0540">Nuclease</keyword>
<dbReference type="GO" id="GO:0009035">
    <property type="term" value="F:type I site-specific deoxyribonuclease activity"/>
    <property type="evidence" value="ECO:0007669"/>
    <property type="project" value="UniProtKB-EC"/>
</dbReference>
<dbReference type="Pfam" id="PF04313">
    <property type="entry name" value="HSDR_N"/>
    <property type="match status" value="1"/>
</dbReference>
<reference evidence="2 3" key="1">
    <citation type="submission" date="2018-08" db="EMBL/GenBank/DDBJ databases">
        <title>A genome reference for cultivated species of the human gut microbiota.</title>
        <authorList>
            <person name="Zou Y."/>
            <person name="Xue W."/>
            <person name="Luo G."/>
        </authorList>
    </citation>
    <scope>NUCLEOTIDE SEQUENCE [LARGE SCALE GENOMIC DNA]</scope>
    <source>
        <strain evidence="2 3">AM34-3LB</strain>
    </source>
</reference>
<gene>
    <name evidence="2" type="ORF">DW833_09290</name>
</gene>
<dbReference type="GO" id="GO:0005524">
    <property type="term" value="F:ATP binding"/>
    <property type="evidence" value="ECO:0007669"/>
    <property type="project" value="UniProtKB-KW"/>
</dbReference>
<protein>
    <submittedName>
        <fullName evidence="2">Endonuclease</fullName>
    </submittedName>
</protein>
<dbReference type="GO" id="GO:0009307">
    <property type="term" value="P:DNA restriction-modification system"/>
    <property type="evidence" value="ECO:0007669"/>
    <property type="project" value="UniProtKB-KW"/>
</dbReference>
<evidence type="ECO:0000313" key="3">
    <source>
        <dbReference type="Proteomes" id="UP000284621"/>
    </source>
</evidence>
<dbReference type="RefSeq" id="WP_118381258.1">
    <property type="nucleotide sequence ID" value="NZ_CABJFJ010000010.1"/>
</dbReference>
<name>A0A414B4P4_9FIRM</name>